<reference evidence="1 2" key="1">
    <citation type="submission" date="2019-05" db="EMBL/GenBank/DDBJ databases">
        <title>Mikania micrantha, genome provides insights into the molecular mechanism of rapid growth.</title>
        <authorList>
            <person name="Liu B."/>
        </authorList>
    </citation>
    <scope>NUCLEOTIDE SEQUENCE [LARGE SCALE GENOMIC DNA]</scope>
    <source>
        <strain evidence="1">NLD-2019</strain>
        <tissue evidence="1">Leaf</tissue>
    </source>
</reference>
<organism evidence="1 2">
    <name type="scientific">Mikania micrantha</name>
    <name type="common">bitter vine</name>
    <dbReference type="NCBI Taxonomy" id="192012"/>
    <lineage>
        <taxon>Eukaryota</taxon>
        <taxon>Viridiplantae</taxon>
        <taxon>Streptophyta</taxon>
        <taxon>Embryophyta</taxon>
        <taxon>Tracheophyta</taxon>
        <taxon>Spermatophyta</taxon>
        <taxon>Magnoliopsida</taxon>
        <taxon>eudicotyledons</taxon>
        <taxon>Gunneridae</taxon>
        <taxon>Pentapetalae</taxon>
        <taxon>asterids</taxon>
        <taxon>campanulids</taxon>
        <taxon>Asterales</taxon>
        <taxon>Asteraceae</taxon>
        <taxon>Asteroideae</taxon>
        <taxon>Heliantheae alliance</taxon>
        <taxon>Eupatorieae</taxon>
        <taxon>Mikania</taxon>
    </lineage>
</organism>
<evidence type="ECO:0000313" key="2">
    <source>
        <dbReference type="Proteomes" id="UP000326396"/>
    </source>
</evidence>
<accession>A0A5N6PKH3</accession>
<sequence length="193" mass="21304">MANNLRMDLEGFGGGEGSCAGFEGERAGEGVRLAGEQTQAVAVEDECAGRLEALGEAAYDGVPVIGDRRCNVAEDVKSVRETVGGGAKFDQPGTSEGMEIETDSDEMSLKLFQVVEAHTLLQVSHLFHTHMLHPPLRQFPEFLFLTPEHPTMISFWKNSCCWETENSRRKCRKRMARNVRWKNGLVGSETLSS</sequence>
<name>A0A5N6PKH3_9ASTR</name>
<proteinExistence type="predicted"/>
<dbReference type="Proteomes" id="UP000326396">
    <property type="component" value="Linkage Group LG11"/>
</dbReference>
<keyword evidence="2" id="KW-1185">Reference proteome</keyword>
<gene>
    <name evidence="1" type="ORF">E3N88_05264</name>
</gene>
<comment type="caution">
    <text evidence="1">The sequence shown here is derived from an EMBL/GenBank/DDBJ whole genome shotgun (WGS) entry which is preliminary data.</text>
</comment>
<evidence type="ECO:0000313" key="1">
    <source>
        <dbReference type="EMBL" id="KAD6794368.1"/>
    </source>
</evidence>
<dbReference type="EMBL" id="SZYD01000003">
    <property type="protein sequence ID" value="KAD6794368.1"/>
    <property type="molecule type" value="Genomic_DNA"/>
</dbReference>
<dbReference type="AlphaFoldDB" id="A0A5N6PKH3"/>
<protein>
    <submittedName>
        <fullName evidence="1">Uncharacterized protein</fullName>
    </submittedName>
</protein>